<evidence type="ECO:0000313" key="1">
    <source>
        <dbReference type="EMBL" id="GAB0184060.1"/>
    </source>
</evidence>
<proteinExistence type="predicted"/>
<dbReference type="AlphaFoldDB" id="A0ABC9WEY0"/>
<sequence length="138" mass="15646">MTTYKVQLRLHQNADLEVGLIPWDSSKQVFEKTKAFSPEVQGYELAFHPPSWPQDPELQHLMVTAAKAAFDLHVLSELLLAVEYEVQQSTTPHWLLYQLEEKVIINALQESPGLLMSCCVVPPADIRMVEVPHEDKGP</sequence>
<accession>A0ABC9WEY0</accession>
<dbReference type="EMBL" id="BAAFJT010000002">
    <property type="protein sequence ID" value="GAB0184060.1"/>
    <property type="molecule type" value="Genomic_DNA"/>
</dbReference>
<reference evidence="1 2" key="1">
    <citation type="submission" date="2024-06" db="EMBL/GenBank/DDBJ databases">
        <title>The draft genome of Grus japonensis, version 3.</title>
        <authorList>
            <person name="Nabeshima K."/>
            <person name="Suzuki S."/>
            <person name="Onuma M."/>
        </authorList>
    </citation>
    <scope>NUCLEOTIDE SEQUENCE [LARGE SCALE GENOMIC DNA]</scope>
    <source>
        <strain evidence="1 2">451A</strain>
    </source>
</reference>
<keyword evidence="2" id="KW-1185">Reference proteome</keyword>
<organism evidence="1 2">
    <name type="scientific">Grus japonensis</name>
    <name type="common">Japanese crane</name>
    <name type="synonym">Red-crowned crane</name>
    <dbReference type="NCBI Taxonomy" id="30415"/>
    <lineage>
        <taxon>Eukaryota</taxon>
        <taxon>Metazoa</taxon>
        <taxon>Chordata</taxon>
        <taxon>Craniata</taxon>
        <taxon>Vertebrata</taxon>
        <taxon>Euteleostomi</taxon>
        <taxon>Archelosauria</taxon>
        <taxon>Archosauria</taxon>
        <taxon>Dinosauria</taxon>
        <taxon>Saurischia</taxon>
        <taxon>Theropoda</taxon>
        <taxon>Coelurosauria</taxon>
        <taxon>Aves</taxon>
        <taxon>Neognathae</taxon>
        <taxon>Neoaves</taxon>
        <taxon>Gruiformes</taxon>
        <taxon>Gruidae</taxon>
        <taxon>Grus</taxon>
    </lineage>
</organism>
<gene>
    <name evidence="1" type="ORF">GRJ2_000871300</name>
</gene>
<evidence type="ECO:0000313" key="2">
    <source>
        <dbReference type="Proteomes" id="UP001623348"/>
    </source>
</evidence>
<name>A0ABC9WEY0_GRUJA</name>
<protein>
    <submittedName>
        <fullName evidence="1">Uncharacterized protein</fullName>
    </submittedName>
</protein>
<dbReference type="Proteomes" id="UP001623348">
    <property type="component" value="Unassembled WGS sequence"/>
</dbReference>
<comment type="caution">
    <text evidence="1">The sequence shown here is derived from an EMBL/GenBank/DDBJ whole genome shotgun (WGS) entry which is preliminary data.</text>
</comment>